<dbReference type="InterPro" id="IPR052523">
    <property type="entry name" value="Trichothecene_AcTrans"/>
</dbReference>
<dbReference type="SUPFAM" id="SSF55729">
    <property type="entry name" value="Acyl-CoA N-acyltransferases (Nat)"/>
    <property type="match status" value="1"/>
</dbReference>
<dbReference type="Gene3D" id="3.40.630.30">
    <property type="match status" value="1"/>
</dbReference>
<dbReference type="OrthoDB" id="7057833at2"/>
<dbReference type="RefSeq" id="WP_091609820.1">
    <property type="nucleotide sequence ID" value="NZ_FMCX01000005.1"/>
</dbReference>
<dbReference type="InterPro" id="IPR000182">
    <property type="entry name" value="GNAT_dom"/>
</dbReference>
<accession>A0A1C4Z7T2</accession>
<gene>
    <name evidence="2" type="ORF">GA0070564_105137</name>
</gene>
<evidence type="ECO:0000259" key="1">
    <source>
        <dbReference type="PROSITE" id="PS51186"/>
    </source>
</evidence>
<keyword evidence="3" id="KW-1185">Reference proteome</keyword>
<organism evidence="2 3">
    <name type="scientific">Micromonospora mirobrigensis</name>
    <dbReference type="NCBI Taxonomy" id="262898"/>
    <lineage>
        <taxon>Bacteria</taxon>
        <taxon>Bacillati</taxon>
        <taxon>Actinomycetota</taxon>
        <taxon>Actinomycetes</taxon>
        <taxon>Micromonosporales</taxon>
        <taxon>Micromonosporaceae</taxon>
        <taxon>Micromonospora</taxon>
    </lineage>
</organism>
<dbReference type="STRING" id="262898.GA0070564_105137"/>
<evidence type="ECO:0000313" key="2">
    <source>
        <dbReference type="EMBL" id="SCF28731.1"/>
    </source>
</evidence>
<dbReference type="Proteomes" id="UP000199504">
    <property type="component" value="Unassembled WGS sequence"/>
</dbReference>
<keyword evidence="2" id="KW-0808">Transferase</keyword>
<protein>
    <submittedName>
        <fullName evidence="2">Acetyltransferase (GNAT) family protein</fullName>
    </submittedName>
</protein>
<dbReference type="GO" id="GO:0016747">
    <property type="term" value="F:acyltransferase activity, transferring groups other than amino-acyl groups"/>
    <property type="evidence" value="ECO:0007669"/>
    <property type="project" value="InterPro"/>
</dbReference>
<dbReference type="PANTHER" id="PTHR42791">
    <property type="entry name" value="GNAT FAMILY ACETYLTRANSFERASE"/>
    <property type="match status" value="1"/>
</dbReference>
<name>A0A1C4Z7T2_9ACTN</name>
<dbReference type="CDD" id="cd04301">
    <property type="entry name" value="NAT_SF"/>
    <property type="match status" value="1"/>
</dbReference>
<dbReference type="Pfam" id="PF13508">
    <property type="entry name" value="Acetyltransf_7"/>
    <property type="match status" value="1"/>
</dbReference>
<dbReference type="PROSITE" id="PS51186">
    <property type="entry name" value="GNAT"/>
    <property type="match status" value="1"/>
</dbReference>
<dbReference type="EMBL" id="FMCX01000005">
    <property type="protein sequence ID" value="SCF28731.1"/>
    <property type="molecule type" value="Genomic_DNA"/>
</dbReference>
<dbReference type="AlphaFoldDB" id="A0A1C4Z7T2"/>
<evidence type="ECO:0000313" key="3">
    <source>
        <dbReference type="Proteomes" id="UP000199504"/>
    </source>
</evidence>
<dbReference type="InterPro" id="IPR016181">
    <property type="entry name" value="Acyl_CoA_acyltransferase"/>
</dbReference>
<proteinExistence type="predicted"/>
<feature type="domain" description="N-acetyltransferase" evidence="1">
    <location>
        <begin position="6"/>
        <end position="200"/>
    </location>
</feature>
<reference evidence="3" key="1">
    <citation type="submission" date="2016-06" db="EMBL/GenBank/DDBJ databases">
        <authorList>
            <person name="Varghese N."/>
            <person name="Submissions Spin"/>
        </authorList>
    </citation>
    <scope>NUCLEOTIDE SEQUENCE [LARGE SCALE GENOMIC DNA]</scope>
    <source>
        <strain evidence="3">DSM 44830</strain>
    </source>
</reference>
<dbReference type="PANTHER" id="PTHR42791:SF1">
    <property type="entry name" value="N-ACETYLTRANSFERASE DOMAIN-CONTAINING PROTEIN"/>
    <property type="match status" value="1"/>
</dbReference>
<sequence length="200" mass="21773">MVQWQGEIRRASPDDAKAVGALLGEAFMADPVSGWIFPDEQHRARVHAAFFGEFVQLALDGGEVWLAGDGAGATLWLPVDGTDHGDDGSDLYRSLEAGVGPEAMKRFAVLDELMTANHPAEPHWYLPFIGVHPDHHGQGVGSALLQHQLTRLDAEGHAGYLEASCLRNAALYERLGFRRTPVTLDLPGGPTLYPMWRDPA</sequence>